<sequence>MSWALRFHGVGNASSVELGSAMATIERDGRPWLTIDCGAEGLTAYLAHYGEAPRALFITHTHLDHVAGFERLFVDSYFDPSRCGRVRVYVPASVVPLLHQRVGDYPNALAEGGANFWDAFQVIPVGDAFWHDGVRLETFEARHHWPRTAYGLRLRGSVVWTGDTRPIPETLAVMAGEGEQVAHDCAMRGNPSHTGIADLEREYPGELLDRCILYHYVGAAEGEALRARGHRVASPGECVALAEPTAARAEPFVPEEVAPDSVPVASSSASTTSA</sequence>
<evidence type="ECO:0000256" key="1">
    <source>
        <dbReference type="SAM" id="MobiDB-lite"/>
    </source>
</evidence>
<dbReference type="SUPFAM" id="SSF56281">
    <property type="entry name" value="Metallo-hydrolase/oxidoreductase"/>
    <property type="match status" value="1"/>
</dbReference>
<protein>
    <submittedName>
        <fullName evidence="2">MBL fold metallo-hydrolase</fullName>
    </submittedName>
</protein>
<dbReference type="RefSeq" id="WP_386823964.1">
    <property type="nucleotide sequence ID" value="NZ_JBHTIF010000001.1"/>
</dbReference>
<accession>A0ABW2YHD1</accession>
<dbReference type="Gene3D" id="3.60.15.10">
    <property type="entry name" value="Ribonuclease Z/Hydroxyacylglutathione hydrolase-like"/>
    <property type="match status" value="1"/>
</dbReference>
<dbReference type="Pfam" id="PF23023">
    <property type="entry name" value="Anti-Pycsar_Apyc1"/>
    <property type="match status" value="1"/>
</dbReference>
<feature type="region of interest" description="Disordered" evidence="1">
    <location>
        <begin position="251"/>
        <end position="274"/>
    </location>
</feature>
<dbReference type="EMBL" id="JBHTIF010000001">
    <property type="protein sequence ID" value="MFD0726323.1"/>
    <property type="molecule type" value="Genomic_DNA"/>
</dbReference>
<comment type="caution">
    <text evidence="2">The sequence shown here is derived from an EMBL/GenBank/DDBJ whole genome shotgun (WGS) entry which is preliminary data.</text>
</comment>
<dbReference type="Proteomes" id="UP001597110">
    <property type="component" value="Unassembled WGS sequence"/>
</dbReference>
<evidence type="ECO:0000313" key="3">
    <source>
        <dbReference type="Proteomes" id="UP001597110"/>
    </source>
</evidence>
<dbReference type="InterPro" id="IPR036866">
    <property type="entry name" value="RibonucZ/Hydroxyglut_hydro"/>
</dbReference>
<proteinExistence type="predicted"/>
<feature type="compositionally biased region" description="Low complexity" evidence="1">
    <location>
        <begin position="259"/>
        <end position="274"/>
    </location>
</feature>
<keyword evidence="3" id="KW-1185">Reference proteome</keyword>
<gene>
    <name evidence="2" type="ORF">ACFQ0E_12040</name>
</gene>
<reference evidence="3" key="1">
    <citation type="journal article" date="2019" name="Int. J. Syst. Evol. Microbiol.">
        <title>The Global Catalogue of Microorganisms (GCM) 10K type strain sequencing project: providing services to taxonomists for standard genome sequencing and annotation.</title>
        <authorList>
            <consortium name="The Broad Institute Genomics Platform"/>
            <consortium name="The Broad Institute Genome Sequencing Center for Infectious Disease"/>
            <person name="Wu L."/>
            <person name="Ma J."/>
        </authorList>
    </citation>
    <scope>NUCLEOTIDE SEQUENCE [LARGE SCALE GENOMIC DNA]</scope>
    <source>
        <strain evidence="3">CCUG 55585</strain>
    </source>
</reference>
<evidence type="ECO:0000313" key="2">
    <source>
        <dbReference type="EMBL" id="MFD0726323.1"/>
    </source>
</evidence>
<name>A0ABW2YHD1_9GAMM</name>
<organism evidence="2 3">
    <name type="scientific">Lysobacter brunescens</name>
    <dbReference type="NCBI Taxonomy" id="262323"/>
    <lineage>
        <taxon>Bacteria</taxon>
        <taxon>Pseudomonadati</taxon>
        <taxon>Pseudomonadota</taxon>
        <taxon>Gammaproteobacteria</taxon>
        <taxon>Lysobacterales</taxon>
        <taxon>Lysobacteraceae</taxon>
        <taxon>Lysobacter</taxon>
    </lineage>
</organism>